<keyword evidence="2" id="KW-1133">Transmembrane helix</keyword>
<protein>
    <submittedName>
        <fullName evidence="3">YggT family protein</fullName>
    </submittedName>
</protein>
<comment type="caution">
    <text evidence="3">The sequence shown here is derived from an EMBL/GenBank/DDBJ whole genome shotgun (WGS) entry which is preliminary data.</text>
</comment>
<organism evidence="3 4">
    <name type="scientific">Lacticaseibacillus jixianensis</name>
    <dbReference type="NCBI Taxonomy" id="2486012"/>
    <lineage>
        <taxon>Bacteria</taxon>
        <taxon>Bacillati</taxon>
        <taxon>Bacillota</taxon>
        <taxon>Bacilli</taxon>
        <taxon>Lactobacillales</taxon>
        <taxon>Lactobacillaceae</taxon>
        <taxon>Lacticaseibacillus</taxon>
    </lineage>
</organism>
<dbReference type="RefSeq" id="WP_125584885.1">
    <property type="nucleotide sequence ID" value="NZ_JBHTMO010000013.1"/>
</dbReference>
<dbReference type="Proteomes" id="UP001597249">
    <property type="component" value="Unassembled WGS sequence"/>
</dbReference>
<evidence type="ECO:0000313" key="3">
    <source>
        <dbReference type="EMBL" id="MFD1392990.1"/>
    </source>
</evidence>
<accession>A0ABW4B7P1</accession>
<dbReference type="Pfam" id="PF02325">
    <property type="entry name" value="CCB3_YggT"/>
    <property type="match status" value="1"/>
</dbReference>
<name>A0ABW4B7P1_9LACO</name>
<proteinExistence type="inferred from homology"/>
<keyword evidence="2" id="KW-0472">Membrane</keyword>
<reference evidence="4" key="1">
    <citation type="journal article" date="2019" name="Int. J. Syst. Evol. Microbiol.">
        <title>The Global Catalogue of Microorganisms (GCM) 10K type strain sequencing project: providing services to taxonomists for standard genome sequencing and annotation.</title>
        <authorList>
            <consortium name="The Broad Institute Genomics Platform"/>
            <consortium name="The Broad Institute Genome Sequencing Center for Infectious Disease"/>
            <person name="Wu L."/>
            <person name="Ma J."/>
        </authorList>
    </citation>
    <scope>NUCLEOTIDE SEQUENCE [LARGE SCALE GENOMIC DNA]</scope>
    <source>
        <strain evidence="4">CCM 8911</strain>
    </source>
</reference>
<dbReference type="PANTHER" id="PTHR33219">
    <property type="entry name" value="YLMG HOMOLOG PROTEIN 2, CHLOROPLASTIC"/>
    <property type="match status" value="1"/>
</dbReference>
<sequence length="94" mass="10754">MATVLYWLFTVINYGLYFYMLAMVVYVLMSWFPGAWQSRFGQLLGRIVGPWLNLFRIIPPILGIDFSPLIAFFVLDLIRSGLGTIFGALLMRVA</sequence>
<evidence type="ECO:0000256" key="1">
    <source>
        <dbReference type="ARBA" id="ARBA00010894"/>
    </source>
</evidence>
<evidence type="ECO:0000313" key="4">
    <source>
        <dbReference type="Proteomes" id="UP001597249"/>
    </source>
</evidence>
<keyword evidence="2" id="KW-0812">Transmembrane</keyword>
<comment type="similarity">
    <text evidence="1">Belongs to the YggT family.</text>
</comment>
<keyword evidence="4" id="KW-1185">Reference proteome</keyword>
<evidence type="ECO:0000256" key="2">
    <source>
        <dbReference type="SAM" id="Phobius"/>
    </source>
</evidence>
<dbReference type="InterPro" id="IPR003425">
    <property type="entry name" value="CCB3/YggT"/>
</dbReference>
<feature type="transmembrane region" description="Helical" evidence="2">
    <location>
        <begin position="6"/>
        <end position="31"/>
    </location>
</feature>
<dbReference type="EMBL" id="JBHTMO010000013">
    <property type="protein sequence ID" value="MFD1392990.1"/>
    <property type="molecule type" value="Genomic_DNA"/>
</dbReference>
<gene>
    <name evidence="3" type="ORF">ACFQ3L_05205</name>
</gene>
<dbReference type="PANTHER" id="PTHR33219:SF14">
    <property type="entry name" value="PROTEIN COFACTOR ASSEMBLY OF COMPLEX C SUBUNIT B CCB3, CHLOROPLASTIC-RELATED"/>
    <property type="match status" value="1"/>
</dbReference>
<feature type="transmembrane region" description="Helical" evidence="2">
    <location>
        <begin position="69"/>
        <end position="91"/>
    </location>
</feature>